<evidence type="ECO:0000256" key="4">
    <source>
        <dbReference type="RuleBase" id="RU000481"/>
    </source>
</evidence>
<comment type="caution">
    <text evidence="6">The sequence shown here is derived from an EMBL/GenBank/DDBJ whole genome shotgun (WGS) entry which is preliminary data.</text>
</comment>
<organism evidence="6 7">
    <name type="scientific">Bacillus chungangensis</name>
    <dbReference type="NCBI Taxonomy" id="587633"/>
    <lineage>
        <taxon>Bacteria</taxon>
        <taxon>Bacillati</taxon>
        <taxon>Bacillota</taxon>
        <taxon>Bacilli</taxon>
        <taxon>Bacillales</taxon>
        <taxon>Bacillaceae</taxon>
        <taxon>Bacillus</taxon>
    </lineage>
</organism>
<sequence>MCWMSKRVQGLPPYVFSVIHEKKAHLQAKGIDVIDLGIGAPDLPTPYFIVEKMIAELAKPKNFTYSPYEGCEEFREAIAAFYEKHYSVQLDPKTEILTLIGSKEGIANIFPALIDKGDTVLIPDPGYPVYRTAAYLAGAECLHLPLDAKNQYRPLFSELSIDTCQNAKMMVLNYPSNPTAATVDLAVFQEAISFAKKYRIAVIHDAAYALVTFGDYAAPSIMQVPGAKDIAVEFGSLSKSFNMTGWRIGYVVGNKDMIRALATIKSNIDSSQFLPIQKAAAAAMLSDFTTVVDNNQVYEERLHTMLSALRTIGIEVEEPQGTFFIWARVPPTYTSTQFTEKLLEEAGVVITPGNAFGPSGEGYFRLSLSVPTVRLKEAAARMKNLERRGG</sequence>
<evidence type="ECO:0000256" key="3">
    <source>
        <dbReference type="ARBA" id="ARBA00022679"/>
    </source>
</evidence>
<dbReference type="CDD" id="cd00609">
    <property type="entry name" value="AAT_like"/>
    <property type="match status" value="1"/>
</dbReference>
<accession>A0ABT9WR34</accession>
<evidence type="ECO:0000256" key="1">
    <source>
        <dbReference type="ARBA" id="ARBA00001933"/>
    </source>
</evidence>
<comment type="cofactor">
    <cofactor evidence="1 4">
        <name>pyridoxal 5'-phosphate</name>
        <dbReference type="ChEBI" id="CHEBI:597326"/>
    </cofactor>
</comment>
<dbReference type="EC" id="2.6.1.-" evidence="4"/>
<dbReference type="Pfam" id="PF00155">
    <property type="entry name" value="Aminotran_1_2"/>
    <property type="match status" value="1"/>
</dbReference>
<feature type="domain" description="Aminotransferase class I/classII large" evidence="5">
    <location>
        <begin position="32"/>
        <end position="381"/>
    </location>
</feature>
<dbReference type="NCBIfam" id="NF006756">
    <property type="entry name" value="PRK09276.1"/>
    <property type="match status" value="1"/>
</dbReference>
<dbReference type="RefSeq" id="WP_307228347.1">
    <property type="nucleotide sequence ID" value="NZ_JAUSTT010000008.1"/>
</dbReference>
<dbReference type="Gene3D" id="3.40.640.10">
    <property type="entry name" value="Type I PLP-dependent aspartate aminotransferase-like (Major domain)"/>
    <property type="match status" value="1"/>
</dbReference>
<dbReference type="PANTHER" id="PTHR42832">
    <property type="entry name" value="AMINO ACID AMINOTRANSFERASE"/>
    <property type="match status" value="1"/>
</dbReference>
<comment type="similarity">
    <text evidence="4">Belongs to the class-I pyridoxal-phosphate-dependent aminotransferase family.</text>
</comment>
<evidence type="ECO:0000313" key="6">
    <source>
        <dbReference type="EMBL" id="MDQ0175762.1"/>
    </source>
</evidence>
<dbReference type="InterPro" id="IPR004839">
    <property type="entry name" value="Aminotransferase_I/II_large"/>
</dbReference>
<dbReference type="InterPro" id="IPR015421">
    <property type="entry name" value="PyrdxlP-dep_Trfase_major"/>
</dbReference>
<evidence type="ECO:0000259" key="5">
    <source>
        <dbReference type="Pfam" id="PF00155"/>
    </source>
</evidence>
<dbReference type="EMBL" id="JAUSTT010000008">
    <property type="protein sequence ID" value="MDQ0175762.1"/>
    <property type="molecule type" value="Genomic_DNA"/>
</dbReference>
<dbReference type="Proteomes" id="UP001223586">
    <property type="component" value="Unassembled WGS sequence"/>
</dbReference>
<dbReference type="PANTHER" id="PTHR42832:SF3">
    <property type="entry name" value="L-GLUTAMINE--4-(METHYLSULFANYL)-2-OXOBUTANOATE AMINOTRANSFERASE"/>
    <property type="match status" value="1"/>
</dbReference>
<dbReference type="Gene3D" id="3.90.1150.10">
    <property type="entry name" value="Aspartate Aminotransferase, domain 1"/>
    <property type="match status" value="1"/>
</dbReference>
<evidence type="ECO:0000256" key="2">
    <source>
        <dbReference type="ARBA" id="ARBA00022576"/>
    </source>
</evidence>
<dbReference type="InterPro" id="IPR004838">
    <property type="entry name" value="NHTrfase_class1_PyrdxlP-BS"/>
</dbReference>
<dbReference type="GO" id="GO:0010285">
    <property type="term" value="F:L,L-diaminopimelate aminotransferase activity"/>
    <property type="evidence" value="ECO:0007669"/>
    <property type="project" value="UniProtKB-EC"/>
</dbReference>
<dbReference type="InterPro" id="IPR050881">
    <property type="entry name" value="LL-DAP_aminotransferase"/>
</dbReference>
<dbReference type="SUPFAM" id="SSF53383">
    <property type="entry name" value="PLP-dependent transferases"/>
    <property type="match status" value="1"/>
</dbReference>
<gene>
    <name evidence="6" type="ORF">J2S08_001598</name>
</gene>
<proteinExistence type="inferred from homology"/>
<dbReference type="InterPro" id="IPR015424">
    <property type="entry name" value="PyrdxlP-dep_Trfase"/>
</dbReference>
<name>A0ABT9WR34_9BACI</name>
<evidence type="ECO:0000313" key="7">
    <source>
        <dbReference type="Proteomes" id="UP001223586"/>
    </source>
</evidence>
<dbReference type="PROSITE" id="PS00105">
    <property type="entry name" value="AA_TRANSFER_CLASS_1"/>
    <property type="match status" value="1"/>
</dbReference>
<dbReference type="InterPro" id="IPR015422">
    <property type="entry name" value="PyrdxlP-dep_Trfase_small"/>
</dbReference>
<reference evidence="6 7" key="1">
    <citation type="submission" date="2023-07" db="EMBL/GenBank/DDBJ databases">
        <title>Genomic Encyclopedia of Type Strains, Phase IV (KMG-IV): sequencing the most valuable type-strain genomes for metagenomic binning, comparative biology and taxonomic classification.</title>
        <authorList>
            <person name="Goeker M."/>
        </authorList>
    </citation>
    <scope>NUCLEOTIDE SEQUENCE [LARGE SCALE GENOMIC DNA]</scope>
    <source>
        <strain evidence="6 7">DSM 23837</strain>
    </source>
</reference>
<keyword evidence="7" id="KW-1185">Reference proteome</keyword>
<keyword evidence="3 4" id="KW-0808">Transferase</keyword>
<protein>
    <recommendedName>
        <fullName evidence="4">Aminotransferase</fullName>
        <ecNumber evidence="4">2.6.1.-</ecNumber>
    </recommendedName>
</protein>
<keyword evidence="2 4" id="KW-0032">Aminotransferase</keyword>